<organism evidence="1 2">
    <name type="scientific">Lysinibacillus louembei</name>
    <dbReference type="NCBI Taxonomy" id="1470088"/>
    <lineage>
        <taxon>Bacteria</taxon>
        <taxon>Bacillati</taxon>
        <taxon>Bacillota</taxon>
        <taxon>Bacilli</taxon>
        <taxon>Bacillales</taxon>
        <taxon>Bacillaceae</taxon>
        <taxon>Lysinibacillus</taxon>
    </lineage>
</organism>
<evidence type="ECO:0000313" key="2">
    <source>
        <dbReference type="Proteomes" id="UP001322664"/>
    </source>
</evidence>
<protein>
    <submittedName>
        <fullName evidence="1">Ester cyclase</fullName>
    </submittedName>
</protein>
<keyword evidence="2" id="KW-1185">Reference proteome</keyword>
<dbReference type="Gene3D" id="3.10.450.50">
    <property type="match status" value="1"/>
</dbReference>
<dbReference type="Pfam" id="PF07366">
    <property type="entry name" value="SnoaL"/>
    <property type="match status" value="1"/>
</dbReference>
<dbReference type="InterPro" id="IPR009959">
    <property type="entry name" value="Cyclase_SnoaL-like"/>
</dbReference>
<dbReference type="Proteomes" id="UP001322664">
    <property type="component" value="Chromosome"/>
</dbReference>
<reference evidence="1 2" key="1">
    <citation type="submission" date="2023-09" db="EMBL/GenBank/DDBJ databases">
        <authorList>
            <person name="Page C.A."/>
            <person name="Perez-Diaz I.M."/>
        </authorList>
    </citation>
    <scope>NUCLEOTIDE SEQUENCE [LARGE SCALE GENOMIC DNA]</scope>
    <source>
        <strain evidence="1 2">Ll15</strain>
    </source>
</reference>
<dbReference type="SUPFAM" id="SSF54427">
    <property type="entry name" value="NTF2-like"/>
    <property type="match status" value="1"/>
</dbReference>
<accession>A0ABZ0S0M6</accession>
<evidence type="ECO:0000313" key="1">
    <source>
        <dbReference type="EMBL" id="WPK13965.1"/>
    </source>
</evidence>
<sequence length="147" mass="17451">MNDSLLQTNEQILKSFYEIVRTGRHPERAELFMAKEVKAHQINSENMVTIIRSPQNYADHIREMKDSWGNFKIEIEELITQNQKVYVRWKQIGIHIGEYEGYQPTNKEVVELGSAIYRLENQKIVEYWIQVDRLGIIEQLKKNQEAD</sequence>
<dbReference type="InterPro" id="IPR032710">
    <property type="entry name" value="NTF2-like_dom_sf"/>
</dbReference>
<proteinExistence type="predicted"/>
<dbReference type="RefSeq" id="WP_319838356.1">
    <property type="nucleotide sequence ID" value="NZ_CP137624.1"/>
</dbReference>
<gene>
    <name evidence="1" type="ORF">R6U77_08145</name>
</gene>
<name>A0ABZ0S0M6_9BACI</name>
<dbReference type="EMBL" id="CP137624">
    <property type="protein sequence ID" value="WPK13965.1"/>
    <property type="molecule type" value="Genomic_DNA"/>
</dbReference>